<feature type="compositionally biased region" description="Basic and acidic residues" evidence="6">
    <location>
        <begin position="1"/>
        <end position="11"/>
    </location>
</feature>
<evidence type="ECO:0000259" key="7">
    <source>
        <dbReference type="Pfam" id="PF10672"/>
    </source>
</evidence>
<evidence type="ECO:0000313" key="10">
    <source>
        <dbReference type="Proteomes" id="UP000012073"/>
    </source>
</evidence>
<dbReference type="CDD" id="cd11572">
    <property type="entry name" value="RlmI_M_like"/>
    <property type="match status" value="1"/>
</dbReference>
<dbReference type="GO" id="GO:0005737">
    <property type="term" value="C:cytoplasm"/>
    <property type="evidence" value="ECO:0007669"/>
    <property type="project" value="UniProtKB-SubCell"/>
</dbReference>
<dbReference type="SUPFAM" id="SSF53335">
    <property type="entry name" value="S-adenosyl-L-methionine-dependent methyltransferases"/>
    <property type="match status" value="1"/>
</dbReference>
<dbReference type="InterPro" id="IPR029063">
    <property type="entry name" value="SAM-dependent_MTases_sf"/>
</dbReference>
<dbReference type="GO" id="GO:0003723">
    <property type="term" value="F:RNA binding"/>
    <property type="evidence" value="ECO:0007669"/>
    <property type="project" value="InterPro"/>
</dbReference>
<dbReference type="InterPro" id="IPR036974">
    <property type="entry name" value="PUA_sf"/>
</dbReference>
<evidence type="ECO:0000256" key="2">
    <source>
        <dbReference type="ARBA" id="ARBA00022490"/>
    </source>
</evidence>
<dbReference type="CDD" id="cd02440">
    <property type="entry name" value="AdoMet_MTases"/>
    <property type="match status" value="1"/>
</dbReference>
<keyword evidence="5" id="KW-0949">S-adenosyl-L-methionine</keyword>
<feature type="region of interest" description="Disordered" evidence="6">
    <location>
        <begin position="1"/>
        <end position="22"/>
    </location>
</feature>
<reference evidence="10" key="1">
    <citation type="journal article" date="2013" name="Proc. Natl. Acad. Sci. U.S.A.">
        <title>Genome structure and metabolic features in the red seaweed Chondrus crispus shed light on evolution of the Archaeplastida.</title>
        <authorList>
            <person name="Collen J."/>
            <person name="Porcel B."/>
            <person name="Carre W."/>
            <person name="Ball S.G."/>
            <person name="Chaparro C."/>
            <person name="Tonon T."/>
            <person name="Barbeyron T."/>
            <person name="Michel G."/>
            <person name="Noel B."/>
            <person name="Valentin K."/>
            <person name="Elias M."/>
            <person name="Artiguenave F."/>
            <person name="Arun A."/>
            <person name="Aury J.M."/>
            <person name="Barbosa-Neto J.F."/>
            <person name="Bothwell J.H."/>
            <person name="Bouget F.Y."/>
            <person name="Brillet L."/>
            <person name="Cabello-Hurtado F."/>
            <person name="Capella-Gutierrez S."/>
            <person name="Charrier B."/>
            <person name="Cladiere L."/>
            <person name="Cock J.M."/>
            <person name="Coelho S.M."/>
            <person name="Colleoni C."/>
            <person name="Czjzek M."/>
            <person name="Da Silva C."/>
            <person name="Delage L."/>
            <person name="Denoeud F."/>
            <person name="Deschamps P."/>
            <person name="Dittami S.M."/>
            <person name="Gabaldon T."/>
            <person name="Gachon C.M."/>
            <person name="Groisillier A."/>
            <person name="Herve C."/>
            <person name="Jabbari K."/>
            <person name="Katinka M."/>
            <person name="Kloareg B."/>
            <person name="Kowalczyk N."/>
            <person name="Labadie K."/>
            <person name="Leblanc C."/>
            <person name="Lopez P.J."/>
            <person name="McLachlan D.H."/>
            <person name="Meslet-Cladiere L."/>
            <person name="Moustafa A."/>
            <person name="Nehr Z."/>
            <person name="Nyvall Collen P."/>
            <person name="Panaud O."/>
            <person name="Partensky F."/>
            <person name="Poulain J."/>
            <person name="Rensing S.A."/>
            <person name="Rousvoal S."/>
            <person name="Samson G."/>
            <person name="Symeonidi A."/>
            <person name="Weissenbach J."/>
            <person name="Zambounis A."/>
            <person name="Wincker P."/>
            <person name="Boyen C."/>
        </authorList>
    </citation>
    <scope>NUCLEOTIDE SEQUENCE [LARGE SCALE GENOMIC DNA]</scope>
    <source>
        <strain evidence="10">cv. Stackhouse</strain>
    </source>
</reference>
<protein>
    <recommendedName>
        <fullName evidence="11">PUA domain-containing protein</fullName>
    </recommendedName>
</protein>
<dbReference type="Gene3D" id="3.40.50.150">
    <property type="entry name" value="Vaccinia Virus protein VP39"/>
    <property type="match status" value="1"/>
</dbReference>
<keyword evidence="3" id="KW-0489">Methyltransferase</keyword>
<evidence type="ECO:0000256" key="5">
    <source>
        <dbReference type="ARBA" id="ARBA00022691"/>
    </source>
</evidence>
<dbReference type="Pfam" id="PF10672">
    <property type="entry name" value="Methyltrans_SAM"/>
    <property type="match status" value="1"/>
</dbReference>
<dbReference type="RefSeq" id="XP_005710961.1">
    <property type="nucleotide sequence ID" value="XM_005710904.1"/>
</dbReference>
<evidence type="ECO:0000259" key="8">
    <source>
        <dbReference type="Pfam" id="PF17785"/>
    </source>
</evidence>
<organism evidence="9 10">
    <name type="scientific">Chondrus crispus</name>
    <name type="common">Carrageen Irish moss</name>
    <name type="synonym">Polymorpha crispa</name>
    <dbReference type="NCBI Taxonomy" id="2769"/>
    <lineage>
        <taxon>Eukaryota</taxon>
        <taxon>Rhodophyta</taxon>
        <taxon>Florideophyceae</taxon>
        <taxon>Rhodymeniophycidae</taxon>
        <taxon>Gigartinales</taxon>
        <taxon>Gigartinaceae</taxon>
        <taxon>Chondrus</taxon>
    </lineage>
</organism>
<dbReference type="Gramene" id="CDF40667">
    <property type="protein sequence ID" value="CDF40667"/>
    <property type="gene ID" value="CHC_T00000843001"/>
</dbReference>
<dbReference type="Gene3D" id="3.30.750.80">
    <property type="entry name" value="RNA methyltransferase domain (HRMD) like"/>
    <property type="match status" value="1"/>
</dbReference>
<dbReference type="PhylomeDB" id="R7QQ92"/>
<name>R7QQ92_CHOCR</name>
<keyword evidence="10" id="KW-1185">Reference proteome</keyword>
<feature type="domain" description="RlmI-like PUA" evidence="8">
    <location>
        <begin position="119"/>
        <end position="185"/>
    </location>
</feature>
<dbReference type="Proteomes" id="UP000012073">
    <property type="component" value="Unassembled WGS sequence"/>
</dbReference>
<evidence type="ECO:0000313" key="9">
    <source>
        <dbReference type="EMBL" id="CDF40667.1"/>
    </source>
</evidence>
<accession>R7QQ92</accession>
<dbReference type="STRING" id="2769.R7QQ92"/>
<dbReference type="Gene3D" id="2.30.130.10">
    <property type="entry name" value="PUA domain"/>
    <property type="match status" value="1"/>
</dbReference>
<dbReference type="CDD" id="cd21153">
    <property type="entry name" value="PUA_RlmI"/>
    <property type="match status" value="1"/>
</dbReference>
<comment type="subcellular location">
    <subcellularLocation>
        <location evidence="1">Cytoplasm</location>
    </subcellularLocation>
</comment>
<dbReference type="GO" id="GO:0008168">
    <property type="term" value="F:methyltransferase activity"/>
    <property type="evidence" value="ECO:0007669"/>
    <property type="project" value="UniProtKB-KW"/>
</dbReference>
<feature type="domain" description="S-adenosylmethionine-dependent methyltransferase" evidence="7">
    <location>
        <begin position="324"/>
        <end position="495"/>
    </location>
</feature>
<evidence type="ECO:0000256" key="3">
    <source>
        <dbReference type="ARBA" id="ARBA00022603"/>
    </source>
</evidence>
<dbReference type="OrthoDB" id="269872at2759"/>
<keyword evidence="2" id="KW-0963">Cytoplasm</keyword>
<dbReference type="GeneID" id="17318678"/>
<dbReference type="KEGG" id="ccp:CHC_T00000843001"/>
<dbReference type="InterPro" id="IPR041532">
    <property type="entry name" value="RlmI-like_PUA"/>
</dbReference>
<evidence type="ECO:0000256" key="6">
    <source>
        <dbReference type="SAM" id="MobiDB-lite"/>
    </source>
</evidence>
<evidence type="ECO:0000256" key="4">
    <source>
        <dbReference type="ARBA" id="ARBA00022679"/>
    </source>
</evidence>
<evidence type="ECO:0008006" key="11">
    <source>
        <dbReference type="Google" id="ProtNLM"/>
    </source>
</evidence>
<dbReference type="EMBL" id="HG002222">
    <property type="protein sequence ID" value="CDF40667.1"/>
    <property type="molecule type" value="Genomic_DNA"/>
</dbReference>
<gene>
    <name evidence="9" type="ORF">CHC_T00000843001</name>
</gene>
<dbReference type="PANTHER" id="PTHR42873">
    <property type="entry name" value="RIBOSOMAL RNA LARGE SUBUNIT METHYLTRANSFERASE"/>
    <property type="match status" value="1"/>
</dbReference>
<proteinExistence type="predicted"/>
<dbReference type="PANTHER" id="PTHR42873:SF1">
    <property type="entry name" value="S-ADENOSYLMETHIONINE-DEPENDENT METHYLTRANSFERASE DOMAIN-CONTAINING PROTEIN"/>
    <property type="match status" value="1"/>
</dbReference>
<sequence>MVKKTAHDDPNSKTTTHPISPLFALTFTRKQTHRRPPSTSSQLLPPPPKMLAFVFESSPITSFRGAQLPTRLSKCPPRRSYSACRVVTAKAQVTSPAVQEGRNHNASIDKLLDAGLSVVVLKRGKANLFRDQRNPMVFAGSVERHIPLPGHTLSDCDPVAVCNGAYACLGYGFFNPHSMFRVRMLKHVAPSDELDPPLPWDYAAEIVARMRNAVALREAIALPGEATNIYRVVNGEGDRLSGLVVDRVADTLVVSSSALWCEKHKDRIIGGLNAVLPSCADIVWRRNVDRLRQDGLADEAEHPAPLNGASTSPTDCDVKYELSRFALTRGQKTGHYADQRENRAFIRNLVNQRGGSKRVLDLFCYTGGFAMNAALGSDDCSVVAIDSSGRAIEMGQRNAELNGVSDKITFVQSDVIKYLRSAEEDQGSFDVVIVDPPKYAPNVKALPRATHKYRSLNLAAMRMVKQGGLLCTCSCSAAMTQNRHLFVEVIREAASSLGREVTLLKTVGAASDHPVTPEMPESEYLTMCVFLCR</sequence>
<dbReference type="InterPro" id="IPR019614">
    <property type="entry name" value="SAM-dep_methyl-trfase"/>
</dbReference>
<dbReference type="GO" id="GO:0032259">
    <property type="term" value="P:methylation"/>
    <property type="evidence" value="ECO:0007669"/>
    <property type="project" value="UniProtKB-KW"/>
</dbReference>
<dbReference type="AlphaFoldDB" id="R7QQ92"/>
<dbReference type="Pfam" id="PF17785">
    <property type="entry name" value="PUA_3"/>
    <property type="match status" value="1"/>
</dbReference>
<evidence type="ECO:0000256" key="1">
    <source>
        <dbReference type="ARBA" id="ARBA00004496"/>
    </source>
</evidence>
<keyword evidence="4" id="KW-0808">Transferase</keyword>